<accession>A0ABQ9I8Y0</accession>
<dbReference type="Proteomes" id="UP001159363">
    <property type="component" value="Chromosome 2"/>
</dbReference>
<sequence>MEFVMLERFLKLSETTTKVLINRRHRQNTPGMLTGSQQLIIQEIRLLAPLKEASKEISGDKYQFLTLLGPRFGRMYFHSPTDVAKAISALSNEIRAEHKKKALSPNEANSFTEENIPHGKAGTLWAQHKANLVSTKQFTSVSGSRGSIPTELKQYLDVNNLPVDEDPLKFWPDSRYYNPVLTDIGEKLSNGRRFFCSIRTSRLS</sequence>
<keyword evidence="2" id="KW-1185">Reference proteome</keyword>
<gene>
    <name evidence="1" type="ORF">PR048_005687</name>
</gene>
<name>A0ABQ9I8Y0_9NEOP</name>
<evidence type="ECO:0000313" key="2">
    <source>
        <dbReference type="Proteomes" id="UP001159363"/>
    </source>
</evidence>
<evidence type="ECO:0000313" key="1">
    <source>
        <dbReference type="EMBL" id="KAJ8893104.1"/>
    </source>
</evidence>
<proteinExistence type="predicted"/>
<comment type="caution">
    <text evidence="1">The sequence shown here is derived from an EMBL/GenBank/DDBJ whole genome shotgun (WGS) entry which is preliminary data.</text>
</comment>
<dbReference type="EMBL" id="JARBHB010000002">
    <property type="protein sequence ID" value="KAJ8893104.1"/>
    <property type="molecule type" value="Genomic_DNA"/>
</dbReference>
<reference evidence="1 2" key="1">
    <citation type="submission" date="2023-02" db="EMBL/GenBank/DDBJ databases">
        <title>LHISI_Scaffold_Assembly.</title>
        <authorList>
            <person name="Stuart O.P."/>
            <person name="Cleave R."/>
            <person name="Magrath M.J.L."/>
            <person name="Mikheyev A.S."/>
        </authorList>
    </citation>
    <scope>NUCLEOTIDE SEQUENCE [LARGE SCALE GENOMIC DNA]</scope>
    <source>
        <strain evidence="1">Daus_M_001</strain>
        <tissue evidence="1">Leg muscle</tissue>
    </source>
</reference>
<protein>
    <submittedName>
        <fullName evidence="1">Uncharacterized protein</fullName>
    </submittedName>
</protein>
<organism evidence="1 2">
    <name type="scientific">Dryococelus australis</name>
    <dbReference type="NCBI Taxonomy" id="614101"/>
    <lineage>
        <taxon>Eukaryota</taxon>
        <taxon>Metazoa</taxon>
        <taxon>Ecdysozoa</taxon>
        <taxon>Arthropoda</taxon>
        <taxon>Hexapoda</taxon>
        <taxon>Insecta</taxon>
        <taxon>Pterygota</taxon>
        <taxon>Neoptera</taxon>
        <taxon>Polyneoptera</taxon>
        <taxon>Phasmatodea</taxon>
        <taxon>Verophasmatodea</taxon>
        <taxon>Anareolatae</taxon>
        <taxon>Phasmatidae</taxon>
        <taxon>Eurycanthinae</taxon>
        <taxon>Dryococelus</taxon>
    </lineage>
</organism>